<dbReference type="Ensembl" id="ENSSPUT00000001390.1">
    <property type="protein sequence ID" value="ENSSPUP00000001313.1"/>
    <property type="gene ID" value="ENSSPUG00000001047.1"/>
</dbReference>
<evidence type="ECO:0000313" key="1">
    <source>
        <dbReference type="Ensembl" id="ENSSPUP00000001313.1"/>
    </source>
</evidence>
<dbReference type="Pfam" id="PF22352">
    <property type="entry name" value="K319L-like_PKD"/>
    <property type="match status" value="1"/>
</dbReference>
<name>A0A8D0G612_SPHPU</name>
<evidence type="ECO:0000313" key="2">
    <source>
        <dbReference type="Proteomes" id="UP000694392"/>
    </source>
</evidence>
<dbReference type="GO" id="GO:0005794">
    <property type="term" value="C:Golgi apparatus"/>
    <property type="evidence" value="ECO:0007669"/>
    <property type="project" value="TreeGrafter"/>
</dbReference>
<sequence>MKVMKKLVVSAGDSVQVTLPKNEVELNAFVFPEPPPGTSYSYDWRLITHPTDYSGEMEGKHSQILKLSKVKLSLLGI</sequence>
<keyword evidence="2" id="KW-1185">Reference proteome</keyword>
<protein>
    <submittedName>
        <fullName evidence="1">Uncharacterized protein</fullName>
    </submittedName>
</protein>
<reference evidence="1" key="2">
    <citation type="submission" date="2025-09" db="UniProtKB">
        <authorList>
            <consortium name="Ensembl"/>
        </authorList>
    </citation>
    <scope>IDENTIFICATION</scope>
</reference>
<reference evidence="1" key="1">
    <citation type="submission" date="2025-08" db="UniProtKB">
        <authorList>
            <consortium name="Ensembl"/>
        </authorList>
    </citation>
    <scope>IDENTIFICATION</scope>
</reference>
<dbReference type="FunFam" id="2.60.40.10:FF:000257">
    <property type="entry name" value="Dyslexia-associated protein KIAA0319-like"/>
    <property type="match status" value="1"/>
</dbReference>
<dbReference type="InterPro" id="IPR029865">
    <property type="entry name" value="KIAA0319-like"/>
</dbReference>
<dbReference type="InterPro" id="IPR013783">
    <property type="entry name" value="Ig-like_fold"/>
</dbReference>
<dbReference type="PANTHER" id="PTHR46182">
    <property type="entry name" value="FI19480P1"/>
    <property type="match status" value="1"/>
</dbReference>
<dbReference type="Gene3D" id="2.60.40.10">
    <property type="entry name" value="Immunoglobulins"/>
    <property type="match status" value="1"/>
</dbReference>
<dbReference type="PANTHER" id="PTHR46182:SF3">
    <property type="entry name" value="DYSLEXIA-ASSOCIATED PROTEIN KIAA0319-LIKE PROTEIN"/>
    <property type="match status" value="1"/>
</dbReference>
<dbReference type="GO" id="GO:0001764">
    <property type="term" value="P:neuron migration"/>
    <property type="evidence" value="ECO:0007669"/>
    <property type="project" value="TreeGrafter"/>
</dbReference>
<organism evidence="1 2">
    <name type="scientific">Sphenodon punctatus</name>
    <name type="common">Tuatara</name>
    <name type="synonym">Hatteria punctata</name>
    <dbReference type="NCBI Taxonomy" id="8508"/>
    <lineage>
        <taxon>Eukaryota</taxon>
        <taxon>Metazoa</taxon>
        <taxon>Chordata</taxon>
        <taxon>Craniata</taxon>
        <taxon>Vertebrata</taxon>
        <taxon>Euteleostomi</taxon>
        <taxon>Lepidosauria</taxon>
        <taxon>Sphenodontia</taxon>
        <taxon>Sphenodontidae</taxon>
        <taxon>Sphenodon</taxon>
    </lineage>
</organism>
<dbReference type="GO" id="GO:0016020">
    <property type="term" value="C:membrane"/>
    <property type="evidence" value="ECO:0007669"/>
    <property type="project" value="TreeGrafter"/>
</dbReference>
<accession>A0A8D0G612</accession>
<dbReference type="AlphaFoldDB" id="A0A8D0G612"/>
<dbReference type="Proteomes" id="UP000694392">
    <property type="component" value="Unplaced"/>
</dbReference>
<dbReference type="GeneTree" id="ENSGT00940000157613"/>
<proteinExistence type="predicted"/>
<dbReference type="GO" id="GO:0031410">
    <property type="term" value="C:cytoplasmic vesicle"/>
    <property type="evidence" value="ECO:0007669"/>
    <property type="project" value="TreeGrafter"/>
</dbReference>